<sequence>MSAEQLASASDVNPAAIVDAMLGFHKTAALKAAIELDLFTAIAAGSDTPELLAGATGSAERGVRILGDFLTTAGFLTKDGARYGLTPSSQVFLDRKSPAYMGGVADFLTAPENLELFLDNPAAYVRNGGSPGLANMAPDHPVWLKFAEAMIPFVGVSAAGVAAEVASWPKPPRKILDIAAGHGMFGILVAKALPNAEITAVDWAAVLELARRNAEKAGVAGRYRTIAGSAFDVDWGRDYDLILLPNFLHHFDEETCTLLLRKVKASLAPDGRVIAVEFVPNEDRVSPPFAAAFALVMLATTPRGDAYTTSGLSAMARAAGFGGVSVRALPPTPASLVLFEP</sequence>
<feature type="domain" description="O-methyltransferase C-terminal" evidence="4">
    <location>
        <begin position="131"/>
        <end position="321"/>
    </location>
</feature>
<dbReference type="InterPro" id="IPR036388">
    <property type="entry name" value="WH-like_DNA-bd_sf"/>
</dbReference>
<dbReference type="SUPFAM" id="SSF46785">
    <property type="entry name" value="Winged helix' DNA-binding domain"/>
    <property type="match status" value="1"/>
</dbReference>
<dbReference type="PIRSF" id="PIRSF005739">
    <property type="entry name" value="O-mtase"/>
    <property type="match status" value="1"/>
</dbReference>
<dbReference type="Proteomes" id="UP001596150">
    <property type="component" value="Unassembled WGS sequence"/>
</dbReference>
<dbReference type="InterPro" id="IPR036390">
    <property type="entry name" value="WH_DNA-bd_sf"/>
</dbReference>
<evidence type="ECO:0000256" key="3">
    <source>
        <dbReference type="ARBA" id="ARBA00022691"/>
    </source>
</evidence>
<evidence type="ECO:0000256" key="2">
    <source>
        <dbReference type="ARBA" id="ARBA00022679"/>
    </source>
</evidence>
<keyword evidence="1 6" id="KW-0489">Methyltransferase</keyword>
<keyword evidence="3" id="KW-0949">S-adenosyl-L-methionine</keyword>
<dbReference type="SUPFAM" id="SSF53335">
    <property type="entry name" value="S-adenosyl-L-methionine-dependent methyltransferases"/>
    <property type="match status" value="1"/>
</dbReference>
<gene>
    <name evidence="6" type="ORF">ACFPP9_11645</name>
</gene>
<dbReference type="GO" id="GO:0008168">
    <property type="term" value="F:methyltransferase activity"/>
    <property type="evidence" value="ECO:0007669"/>
    <property type="project" value="UniProtKB-KW"/>
</dbReference>
<dbReference type="InterPro" id="IPR001077">
    <property type="entry name" value="COMT_C"/>
</dbReference>
<dbReference type="GO" id="GO:0032259">
    <property type="term" value="P:methylation"/>
    <property type="evidence" value="ECO:0007669"/>
    <property type="project" value="UniProtKB-KW"/>
</dbReference>
<dbReference type="Gene3D" id="3.40.50.150">
    <property type="entry name" value="Vaccinia Virus protein VP39"/>
    <property type="match status" value="1"/>
</dbReference>
<dbReference type="Gene3D" id="1.20.5.840">
    <property type="entry name" value="hypothetical RNA methyltransferase"/>
    <property type="match status" value="1"/>
</dbReference>
<feature type="domain" description="O-methyltransferase dimerisation" evidence="5">
    <location>
        <begin position="19"/>
        <end position="94"/>
    </location>
</feature>
<dbReference type="InterPro" id="IPR016461">
    <property type="entry name" value="COMT-like"/>
</dbReference>
<dbReference type="CDD" id="cd02440">
    <property type="entry name" value="AdoMet_MTases"/>
    <property type="match status" value="1"/>
</dbReference>
<evidence type="ECO:0000256" key="1">
    <source>
        <dbReference type="ARBA" id="ARBA00022603"/>
    </source>
</evidence>
<accession>A0ABW0PUY8</accession>
<evidence type="ECO:0000313" key="6">
    <source>
        <dbReference type="EMBL" id="MFC5516426.1"/>
    </source>
</evidence>
<dbReference type="Gene3D" id="1.10.10.10">
    <property type="entry name" value="Winged helix-like DNA-binding domain superfamily/Winged helix DNA-binding domain"/>
    <property type="match status" value="1"/>
</dbReference>
<name>A0ABW0PUY8_9HYPH</name>
<evidence type="ECO:0000259" key="5">
    <source>
        <dbReference type="Pfam" id="PF08100"/>
    </source>
</evidence>
<protein>
    <submittedName>
        <fullName evidence="6">Methyltransferase</fullName>
    </submittedName>
</protein>
<keyword evidence="2" id="KW-0808">Transferase</keyword>
<keyword evidence="7" id="KW-1185">Reference proteome</keyword>
<reference evidence="7" key="1">
    <citation type="journal article" date="2019" name="Int. J. Syst. Evol. Microbiol.">
        <title>The Global Catalogue of Microorganisms (GCM) 10K type strain sequencing project: providing services to taxonomists for standard genome sequencing and annotation.</title>
        <authorList>
            <consortium name="The Broad Institute Genomics Platform"/>
            <consortium name="The Broad Institute Genome Sequencing Center for Infectious Disease"/>
            <person name="Wu L."/>
            <person name="Ma J."/>
        </authorList>
    </citation>
    <scope>NUCLEOTIDE SEQUENCE [LARGE SCALE GENOMIC DNA]</scope>
    <source>
        <strain evidence="7">KACC 12633</strain>
    </source>
</reference>
<dbReference type="EMBL" id="JBHSML010000003">
    <property type="protein sequence ID" value="MFC5516426.1"/>
    <property type="molecule type" value="Genomic_DNA"/>
</dbReference>
<dbReference type="PANTHER" id="PTHR43712:SF2">
    <property type="entry name" value="O-METHYLTRANSFERASE CICE"/>
    <property type="match status" value="1"/>
</dbReference>
<dbReference type="RefSeq" id="WP_266344319.1">
    <property type="nucleotide sequence ID" value="NZ_JAPKNH010000004.1"/>
</dbReference>
<proteinExistence type="predicted"/>
<dbReference type="InterPro" id="IPR029063">
    <property type="entry name" value="SAM-dependent_MTases_sf"/>
</dbReference>
<comment type="caution">
    <text evidence="6">The sequence shown here is derived from an EMBL/GenBank/DDBJ whole genome shotgun (WGS) entry which is preliminary data.</text>
</comment>
<dbReference type="InterPro" id="IPR012967">
    <property type="entry name" value="COMT_dimerisation"/>
</dbReference>
<evidence type="ECO:0000313" key="7">
    <source>
        <dbReference type="Proteomes" id="UP001596150"/>
    </source>
</evidence>
<dbReference type="Pfam" id="PF00891">
    <property type="entry name" value="Methyltransf_2"/>
    <property type="match status" value="1"/>
</dbReference>
<dbReference type="PANTHER" id="PTHR43712">
    <property type="entry name" value="PUTATIVE (AFU_ORTHOLOGUE AFUA_4G14580)-RELATED"/>
    <property type="match status" value="1"/>
</dbReference>
<dbReference type="PROSITE" id="PS51683">
    <property type="entry name" value="SAM_OMT_II"/>
    <property type="match status" value="1"/>
</dbReference>
<dbReference type="Pfam" id="PF08100">
    <property type="entry name" value="Dimerisation"/>
    <property type="match status" value="1"/>
</dbReference>
<evidence type="ECO:0000259" key="4">
    <source>
        <dbReference type="Pfam" id="PF00891"/>
    </source>
</evidence>
<organism evidence="6 7">
    <name type="scientific">Kaistia terrae</name>
    <dbReference type="NCBI Taxonomy" id="537017"/>
    <lineage>
        <taxon>Bacteria</taxon>
        <taxon>Pseudomonadati</taxon>
        <taxon>Pseudomonadota</taxon>
        <taxon>Alphaproteobacteria</taxon>
        <taxon>Hyphomicrobiales</taxon>
        <taxon>Kaistiaceae</taxon>
        <taxon>Kaistia</taxon>
    </lineage>
</organism>